<dbReference type="PANTHER" id="PTHR43333:SF1">
    <property type="entry name" value="D-ISOMER SPECIFIC 2-HYDROXYACID DEHYDROGENASE NAD-BINDING DOMAIN-CONTAINING PROTEIN"/>
    <property type="match status" value="1"/>
</dbReference>
<dbReference type="Pfam" id="PF02826">
    <property type="entry name" value="2-Hacid_dh_C"/>
    <property type="match status" value="1"/>
</dbReference>
<dbReference type="InterPro" id="IPR006140">
    <property type="entry name" value="D-isomer_DH_NAD-bd"/>
</dbReference>
<dbReference type="GO" id="GO:0016616">
    <property type="term" value="F:oxidoreductase activity, acting on the CH-OH group of donors, NAD or NADP as acceptor"/>
    <property type="evidence" value="ECO:0007669"/>
    <property type="project" value="InterPro"/>
</dbReference>
<evidence type="ECO:0000256" key="1">
    <source>
        <dbReference type="ARBA" id="ARBA00005854"/>
    </source>
</evidence>
<keyword evidence="9" id="KW-1185">Reference proteome</keyword>
<gene>
    <name evidence="8" type="ORF">Pfl04_48800</name>
</gene>
<feature type="domain" description="D-isomer specific 2-hydroxyacid dehydrogenase NAD-binding" evidence="7">
    <location>
        <begin position="115"/>
        <end position="288"/>
    </location>
</feature>
<dbReference type="Pfam" id="PF00389">
    <property type="entry name" value="2-Hacid_dh"/>
    <property type="match status" value="1"/>
</dbReference>
<dbReference type="GO" id="GO:0051287">
    <property type="term" value="F:NAD binding"/>
    <property type="evidence" value="ECO:0007669"/>
    <property type="project" value="InterPro"/>
</dbReference>
<evidence type="ECO:0000259" key="7">
    <source>
        <dbReference type="Pfam" id="PF02826"/>
    </source>
</evidence>
<dbReference type="Proteomes" id="UP000653674">
    <property type="component" value="Unassembled WGS sequence"/>
</dbReference>
<evidence type="ECO:0000313" key="8">
    <source>
        <dbReference type="EMBL" id="GIG76476.1"/>
    </source>
</evidence>
<evidence type="ECO:0000313" key="9">
    <source>
        <dbReference type="Proteomes" id="UP000653674"/>
    </source>
</evidence>
<feature type="region of interest" description="Disordered" evidence="5">
    <location>
        <begin position="329"/>
        <end position="357"/>
    </location>
</feature>
<keyword evidence="2 4" id="KW-0560">Oxidoreductase</keyword>
<evidence type="ECO:0000256" key="3">
    <source>
        <dbReference type="ARBA" id="ARBA00023027"/>
    </source>
</evidence>
<reference evidence="8" key="1">
    <citation type="submission" date="2021-01" db="EMBL/GenBank/DDBJ databases">
        <title>Whole genome shotgun sequence of Planosporangium flavigriseum NBRC 105377.</title>
        <authorList>
            <person name="Komaki H."/>
            <person name="Tamura T."/>
        </authorList>
    </citation>
    <scope>NUCLEOTIDE SEQUENCE</scope>
    <source>
        <strain evidence="8">NBRC 105377</strain>
    </source>
</reference>
<keyword evidence="3" id="KW-0520">NAD</keyword>
<evidence type="ECO:0000259" key="6">
    <source>
        <dbReference type="Pfam" id="PF00389"/>
    </source>
</evidence>
<dbReference type="SUPFAM" id="SSF51735">
    <property type="entry name" value="NAD(P)-binding Rossmann-fold domains"/>
    <property type="match status" value="1"/>
</dbReference>
<evidence type="ECO:0000256" key="2">
    <source>
        <dbReference type="ARBA" id="ARBA00023002"/>
    </source>
</evidence>
<dbReference type="Gene3D" id="3.40.50.720">
    <property type="entry name" value="NAD(P)-binding Rossmann-like Domain"/>
    <property type="match status" value="2"/>
</dbReference>
<dbReference type="AlphaFoldDB" id="A0A8J3LZS7"/>
<protein>
    <submittedName>
        <fullName evidence="8">2-hydroxyacid dehydrogenase</fullName>
    </submittedName>
</protein>
<sequence>MYVAGIDDNRVITVLCASVGDRPPHLRAVEERVTVRYCDADGLQDAIRGAHALLLWDYFSGAVRQVWDHADALRWIHVAAAGVDKLLFDELIDSDVVVTNARGIFDRPIAEFVLGSVLAFAKDLHGSHDLQLARAWKWRETRTVAGGTALIVGTGAIGRETARLLRAVGMRVRGAGRTARDDDPDFGTVVASADLADHVGWADHVVVVTPLTEATRGLVDATVLAAMKPTAHLVNVGRGPCVVEADLIAALNAGTIAGASLDVFSTEPLPTDSPLWDLPGVAVSAHMAGDAVGWTDALAHQFVDNALRWLDGRDLVNVVDKRLGFVPAHPVPAHPVPGQDVSSNDATPGRRGERPAY</sequence>
<dbReference type="CDD" id="cd05300">
    <property type="entry name" value="2-Hacid_dh_1"/>
    <property type="match status" value="1"/>
</dbReference>
<dbReference type="SUPFAM" id="SSF52283">
    <property type="entry name" value="Formate/glycerate dehydrogenase catalytic domain-like"/>
    <property type="match status" value="1"/>
</dbReference>
<accession>A0A8J3LZS7</accession>
<dbReference type="PANTHER" id="PTHR43333">
    <property type="entry name" value="2-HACID_DH_C DOMAIN-CONTAINING PROTEIN"/>
    <property type="match status" value="1"/>
</dbReference>
<name>A0A8J3LZS7_9ACTN</name>
<evidence type="ECO:0000256" key="4">
    <source>
        <dbReference type="RuleBase" id="RU003719"/>
    </source>
</evidence>
<organism evidence="8 9">
    <name type="scientific">Planosporangium flavigriseum</name>
    <dbReference type="NCBI Taxonomy" id="373681"/>
    <lineage>
        <taxon>Bacteria</taxon>
        <taxon>Bacillati</taxon>
        <taxon>Actinomycetota</taxon>
        <taxon>Actinomycetes</taxon>
        <taxon>Micromonosporales</taxon>
        <taxon>Micromonosporaceae</taxon>
        <taxon>Planosporangium</taxon>
    </lineage>
</organism>
<feature type="domain" description="D-isomer specific 2-hydroxyacid dehydrogenase catalytic" evidence="6">
    <location>
        <begin position="26"/>
        <end position="319"/>
    </location>
</feature>
<evidence type="ECO:0000256" key="5">
    <source>
        <dbReference type="SAM" id="MobiDB-lite"/>
    </source>
</evidence>
<proteinExistence type="inferred from homology"/>
<dbReference type="EMBL" id="BONU01000057">
    <property type="protein sequence ID" value="GIG76476.1"/>
    <property type="molecule type" value="Genomic_DNA"/>
</dbReference>
<comment type="caution">
    <text evidence="8">The sequence shown here is derived from an EMBL/GenBank/DDBJ whole genome shotgun (WGS) entry which is preliminary data.</text>
</comment>
<comment type="similarity">
    <text evidence="1 4">Belongs to the D-isomer specific 2-hydroxyacid dehydrogenase family.</text>
</comment>
<feature type="compositionally biased region" description="Basic and acidic residues" evidence="5">
    <location>
        <begin position="348"/>
        <end position="357"/>
    </location>
</feature>
<dbReference type="InterPro" id="IPR006139">
    <property type="entry name" value="D-isomer_2_OHA_DH_cat_dom"/>
</dbReference>
<dbReference type="InterPro" id="IPR036291">
    <property type="entry name" value="NAD(P)-bd_dom_sf"/>
</dbReference>